<organism evidence="2 3">
    <name type="scientific">Septoria linicola</name>
    <dbReference type="NCBI Taxonomy" id="215465"/>
    <lineage>
        <taxon>Eukaryota</taxon>
        <taxon>Fungi</taxon>
        <taxon>Dikarya</taxon>
        <taxon>Ascomycota</taxon>
        <taxon>Pezizomycotina</taxon>
        <taxon>Dothideomycetes</taxon>
        <taxon>Dothideomycetidae</taxon>
        <taxon>Mycosphaerellales</taxon>
        <taxon>Mycosphaerellaceae</taxon>
        <taxon>Septoria</taxon>
    </lineage>
</organism>
<gene>
    <name evidence="2" type="ORF">Slin15195_G049020</name>
</gene>
<dbReference type="GO" id="GO:0120147">
    <property type="term" value="F:formylglycine-generating oxidase activity"/>
    <property type="evidence" value="ECO:0007669"/>
    <property type="project" value="TreeGrafter"/>
</dbReference>
<accession>A0A9Q9AT01</accession>
<reference evidence="2" key="1">
    <citation type="submission" date="2022-06" db="EMBL/GenBank/DDBJ databases">
        <title>Complete genome sequences of two strains of the flax pathogen Septoria linicola.</title>
        <authorList>
            <person name="Lapalu N."/>
            <person name="Simon A."/>
            <person name="Demenou B."/>
            <person name="Paumier D."/>
            <person name="Guillot M.-P."/>
            <person name="Gout L."/>
            <person name="Valade R."/>
        </authorList>
    </citation>
    <scope>NUCLEOTIDE SEQUENCE</scope>
    <source>
        <strain evidence="2">SE15195</strain>
    </source>
</reference>
<dbReference type="AlphaFoldDB" id="A0A9Q9AT01"/>
<sequence>MLLDAGSALSHLCDPRDLMSLAEVPAGKVTIGSTTHANSQPLHEIALQSFKIGKYPVTTREYARFAATTGRYWSSPDQRISHRQNVPATDLTWFDAVAYCQWLTQQWQDSARISLDERVRLPTEPEWERASRGDLQQSDSNGSMFSWGTSWQEDSCNSEETGLNQTCSVGSFPKGVSSHGCYAMAGNAWEWCTTLWGDHMSTPSFSYPWQNDVRENLTATSTIRRVLRGGCFSSSKLKANCTYRGSLEPNGFWRGNGFRIVVASHD</sequence>
<name>A0A9Q9AT01_9PEZI</name>
<dbReference type="InterPro" id="IPR005532">
    <property type="entry name" value="SUMF_dom"/>
</dbReference>
<evidence type="ECO:0000313" key="2">
    <source>
        <dbReference type="EMBL" id="USW51583.1"/>
    </source>
</evidence>
<keyword evidence="3" id="KW-1185">Reference proteome</keyword>
<dbReference type="Pfam" id="PF03781">
    <property type="entry name" value="FGE-sulfatase"/>
    <property type="match status" value="1"/>
</dbReference>
<dbReference type="InterPro" id="IPR042095">
    <property type="entry name" value="SUMF_sf"/>
</dbReference>
<dbReference type="SUPFAM" id="SSF56436">
    <property type="entry name" value="C-type lectin-like"/>
    <property type="match status" value="1"/>
</dbReference>
<protein>
    <submittedName>
        <fullName evidence="2">Sulfatase-modifying factor enzyme, C-type lectin</fullName>
    </submittedName>
</protein>
<dbReference type="InterPro" id="IPR051043">
    <property type="entry name" value="Sulfatase_Mod_Factor_Kinase"/>
</dbReference>
<evidence type="ECO:0000259" key="1">
    <source>
        <dbReference type="Pfam" id="PF03781"/>
    </source>
</evidence>
<dbReference type="Gene3D" id="3.90.1580.10">
    <property type="entry name" value="paralog of FGE (formylglycine-generating enzyme)"/>
    <property type="match status" value="1"/>
</dbReference>
<dbReference type="Proteomes" id="UP001056384">
    <property type="component" value="Chromosome 3"/>
</dbReference>
<dbReference type="InterPro" id="IPR016187">
    <property type="entry name" value="CTDL_fold"/>
</dbReference>
<feature type="domain" description="Sulfatase-modifying factor enzyme-like" evidence="1">
    <location>
        <begin position="23"/>
        <end position="261"/>
    </location>
</feature>
<proteinExistence type="predicted"/>
<dbReference type="PANTHER" id="PTHR23150">
    <property type="entry name" value="SULFATASE MODIFYING FACTOR 1, 2"/>
    <property type="match status" value="1"/>
</dbReference>
<dbReference type="PANTHER" id="PTHR23150:SF19">
    <property type="entry name" value="FORMYLGLYCINE-GENERATING ENZYME"/>
    <property type="match status" value="1"/>
</dbReference>
<dbReference type="EMBL" id="CP099420">
    <property type="protein sequence ID" value="USW51583.1"/>
    <property type="molecule type" value="Genomic_DNA"/>
</dbReference>
<evidence type="ECO:0000313" key="3">
    <source>
        <dbReference type="Proteomes" id="UP001056384"/>
    </source>
</evidence>